<sequence length="21" mass="2191">LRRARAPAQRAAAAAARSRGL</sequence>
<dbReference type="EMBL" id="CADCVL010000286">
    <property type="protein sequence ID" value="CAA9484978.1"/>
    <property type="molecule type" value="Genomic_DNA"/>
</dbReference>
<reference evidence="2" key="1">
    <citation type="submission" date="2020-02" db="EMBL/GenBank/DDBJ databases">
        <authorList>
            <person name="Meier V. D."/>
        </authorList>
    </citation>
    <scope>NUCLEOTIDE SEQUENCE</scope>
    <source>
        <strain evidence="2">AVDCRST_MAG65</strain>
    </source>
</reference>
<feature type="non-terminal residue" evidence="2">
    <location>
        <position position="1"/>
    </location>
</feature>
<keyword evidence="2" id="KW-0689">Ribosomal protein</keyword>
<keyword evidence="2" id="KW-0687">Ribonucleoprotein</keyword>
<dbReference type="GO" id="GO:0005840">
    <property type="term" value="C:ribosome"/>
    <property type="evidence" value="ECO:0007669"/>
    <property type="project" value="UniProtKB-KW"/>
</dbReference>
<feature type="non-terminal residue" evidence="2">
    <location>
        <position position="21"/>
    </location>
</feature>
<proteinExistence type="predicted"/>
<dbReference type="AlphaFoldDB" id="A0A6J4S7W5"/>
<evidence type="ECO:0000313" key="2">
    <source>
        <dbReference type="EMBL" id="CAA9484978.1"/>
    </source>
</evidence>
<protein>
    <submittedName>
        <fullName evidence="2">LSU ribosomal protein L13p (L13Ae)</fullName>
    </submittedName>
</protein>
<accession>A0A6J4S7W5</accession>
<gene>
    <name evidence="2" type="ORF">AVDCRST_MAG65-1673</name>
</gene>
<organism evidence="2">
    <name type="scientific">uncultured Solirubrobacteraceae bacterium</name>
    <dbReference type="NCBI Taxonomy" id="1162706"/>
    <lineage>
        <taxon>Bacteria</taxon>
        <taxon>Bacillati</taxon>
        <taxon>Actinomycetota</taxon>
        <taxon>Thermoleophilia</taxon>
        <taxon>Solirubrobacterales</taxon>
        <taxon>Solirubrobacteraceae</taxon>
        <taxon>environmental samples</taxon>
    </lineage>
</organism>
<name>A0A6J4S7W5_9ACTN</name>
<feature type="region of interest" description="Disordered" evidence="1">
    <location>
        <begin position="1"/>
        <end position="21"/>
    </location>
</feature>
<evidence type="ECO:0000256" key="1">
    <source>
        <dbReference type="SAM" id="MobiDB-lite"/>
    </source>
</evidence>